<dbReference type="EMBL" id="HBEZ01002091">
    <property type="protein sequence ID" value="CAD8623550.1"/>
    <property type="molecule type" value="Transcribed_RNA"/>
</dbReference>
<accession>A0A7S0LXE0</accession>
<reference evidence="1" key="1">
    <citation type="submission" date="2021-01" db="EMBL/GenBank/DDBJ databases">
        <authorList>
            <person name="Corre E."/>
            <person name="Pelletier E."/>
            <person name="Niang G."/>
            <person name="Scheremetjew M."/>
            <person name="Finn R."/>
            <person name="Kale V."/>
            <person name="Holt S."/>
            <person name="Cochrane G."/>
            <person name="Meng A."/>
            <person name="Brown T."/>
            <person name="Cohen L."/>
        </authorList>
    </citation>
    <scope>NUCLEOTIDE SEQUENCE</scope>
    <source>
        <strain evidence="1">CCAP979/52</strain>
    </source>
</reference>
<gene>
    <name evidence="1" type="ORF">CCUR1050_LOCUS1225</name>
</gene>
<evidence type="ECO:0000313" key="1">
    <source>
        <dbReference type="EMBL" id="CAD8623550.1"/>
    </source>
</evidence>
<sequence>MSLIYRGEIRSYDSIKTLASTDSTESTSVLEPPAFIPPATSQLPNQVNLVPPTVLPPSPGFPDFNGATAVIARHAKIQTSPTDLEEQKVESRGSFSVLMARAGVADEGEVSLAIWGPNTPFKCTIRGYRKLSGDFDGNTVATGYKKVFQGVRKITTGLLSPGVMGEYDIMSCRSSPGEVQYFRINYDS</sequence>
<organism evidence="1">
    <name type="scientific">Cryptomonas curvata</name>
    <dbReference type="NCBI Taxonomy" id="233186"/>
    <lineage>
        <taxon>Eukaryota</taxon>
        <taxon>Cryptophyceae</taxon>
        <taxon>Cryptomonadales</taxon>
        <taxon>Cryptomonadaceae</taxon>
        <taxon>Cryptomonas</taxon>
    </lineage>
</organism>
<proteinExistence type="predicted"/>
<dbReference type="AlphaFoldDB" id="A0A7S0LXE0"/>
<protein>
    <submittedName>
        <fullName evidence="1">Uncharacterized protein</fullName>
    </submittedName>
</protein>
<name>A0A7S0LXE0_9CRYP</name>